<dbReference type="Pfam" id="PF00392">
    <property type="entry name" value="GntR"/>
    <property type="match status" value="1"/>
</dbReference>
<dbReference type="PANTHER" id="PTHR43537">
    <property type="entry name" value="TRANSCRIPTIONAL REGULATOR, GNTR FAMILY"/>
    <property type="match status" value="1"/>
</dbReference>
<dbReference type="Proteomes" id="UP001589702">
    <property type="component" value="Unassembled WGS sequence"/>
</dbReference>
<dbReference type="SMART" id="SM00345">
    <property type="entry name" value="HTH_GNTR"/>
    <property type="match status" value="1"/>
</dbReference>
<proteinExistence type="predicted"/>
<dbReference type="SMART" id="SM00895">
    <property type="entry name" value="FCD"/>
    <property type="match status" value="1"/>
</dbReference>
<evidence type="ECO:0000256" key="2">
    <source>
        <dbReference type="ARBA" id="ARBA00023125"/>
    </source>
</evidence>
<dbReference type="PANTHER" id="PTHR43537:SF5">
    <property type="entry name" value="UXU OPERON TRANSCRIPTIONAL REGULATOR"/>
    <property type="match status" value="1"/>
</dbReference>
<keyword evidence="2" id="KW-0238">DNA-binding</keyword>
<dbReference type="EMBL" id="JBHMBC010000018">
    <property type="protein sequence ID" value="MFB9820255.1"/>
    <property type="molecule type" value="Genomic_DNA"/>
</dbReference>
<sequence>MKTSTSSLWTADASPTALGRQVKTSERVASAILELIIERELQAGDRLPNEAEMIEHFDVGRGSLREALRILETFGLIVLRSGPGGGPVLLRVNPRDVSRSFSLYLNLGGATLEELAEARLLLEPLVARKAAESLTPESAEQIRRALDREAGDGAEPSIIVERANDFHYTLALSTGNTVLNLLATALKEMYTSRLVNIGLAEKTTDSTIRHEHAAIGEAVIAGDADLAERLAREHFRTHFEQIKAASPGFVASRITWA</sequence>
<accession>A0ABV5Y1F3</accession>
<dbReference type="PROSITE" id="PS50949">
    <property type="entry name" value="HTH_GNTR"/>
    <property type="match status" value="1"/>
</dbReference>
<feature type="domain" description="HTH gntR-type" evidence="4">
    <location>
        <begin position="22"/>
        <end position="92"/>
    </location>
</feature>
<name>A0ABV5Y1F3_ARTRM</name>
<evidence type="ECO:0000256" key="1">
    <source>
        <dbReference type="ARBA" id="ARBA00023015"/>
    </source>
</evidence>
<dbReference type="SUPFAM" id="SSF46785">
    <property type="entry name" value="Winged helix' DNA-binding domain"/>
    <property type="match status" value="1"/>
</dbReference>
<dbReference type="Gene3D" id="1.10.10.10">
    <property type="entry name" value="Winged helix-like DNA-binding domain superfamily/Winged helix DNA-binding domain"/>
    <property type="match status" value="1"/>
</dbReference>
<dbReference type="InterPro" id="IPR000524">
    <property type="entry name" value="Tscrpt_reg_HTH_GntR"/>
</dbReference>
<evidence type="ECO:0000256" key="3">
    <source>
        <dbReference type="ARBA" id="ARBA00023163"/>
    </source>
</evidence>
<protein>
    <submittedName>
        <fullName evidence="5">FadR/GntR family transcriptional regulator</fullName>
    </submittedName>
</protein>
<evidence type="ECO:0000259" key="4">
    <source>
        <dbReference type="PROSITE" id="PS50949"/>
    </source>
</evidence>
<keyword evidence="1" id="KW-0805">Transcription regulation</keyword>
<dbReference type="Pfam" id="PF07729">
    <property type="entry name" value="FCD"/>
    <property type="match status" value="1"/>
</dbReference>
<dbReference type="InterPro" id="IPR036388">
    <property type="entry name" value="WH-like_DNA-bd_sf"/>
</dbReference>
<dbReference type="InterPro" id="IPR008920">
    <property type="entry name" value="TF_FadR/GntR_C"/>
</dbReference>
<dbReference type="InterPro" id="IPR011711">
    <property type="entry name" value="GntR_C"/>
</dbReference>
<dbReference type="RefSeq" id="WP_234754926.1">
    <property type="nucleotide sequence ID" value="NZ_BAAAWN010000001.1"/>
</dbReference>
<keyword evidence="3" id="KW-0804">Transcription</keyword>
<evidence type="ECO:0000313" key="6">
    <source>
        <dbReference type="Proteomes" id="UP001589702"/>
    </source>
</evidence>
<reference evidence="5 6" key="1">
    <citation type="submission" date="2024-09" db="EMBL/GenBank/DDBJ databases">
        <authorList>
            <person name="Sun Q."/>
            <person name="Mori K."/>
        </authorList>
    </citation>
    <scope>NUCLEOTIDE SEQUENCE [LARGE SCALE GENOMIC DNA]</scope>
    <source>
        <strain evidence="5 6">JCM 1334</strain>
    </source>
</reference>
<dbReference type="SUPFAM" id="SSF48008">
    <property type="entry name" value="GntR ligand-binding domain-like"/>
    <property type="match status" value="1"/>
</dbReference>
<dbReference type="CDD" id="cd07377">
    <property type="entry name" value="WHTH_GntR"/>
    <property type="match status" value="1"/>
</dbReference>
<comment type="caution">
    <text evidence="5">The sequence shown here is derived from an EMBL/GenBank/DDBJ whole genome shotgun (WGS) entry which is preliminary data.</text>
</comment>
<dbReference type="PRINTS" id="PR00035">
    <property type="entry name" value="HTHGNTR"/>
</dbReference>
<organism evidence="5 6">
    <name type="scientific">Arthrobacter ramosus</name>
    <dbReference type="NCBI Taxonomy" id="1672"/>
    <lineage>
        <taxon>Bacteria</taxon>
        <taxon>Bacillati</taxon>
        <taxon>Actinomycetota</taxon>
        <taxon>Actinomycetes</taxon>
        <taxon>Micrococcales</taxon>
        <taxon>Micrococcaceae</taxon>
        <taxon>Arthrobacter</taxon>
    </lineage>
</organism>
<keyword evidence="6" id="KW-1185">Reference proteome</keyword>
<dbReference type="InterPro" id="IPR036390">
    <property type="entry name" value="WH_DNA-bd_sf"/>
</dbReference>
<gene>
    <name evidence="5" type="ORF">ACFFP1_12205</name>
</gene>
<evidence type="ECO:0000313" key="5">
    <source>
        <dbReference type="EMBL" id="MFB9820255.1"/>
    </source>
</evidence>
<dbReference type="Gene3D" id="1.20.120.530">
    <property type="entry name" value="GntR ligand-binding domain-like"/>
    <property type="match status" value="1"/>
</dbReference>